<protein>
    <submittedName>
        <fullName evidence="2">Uncharacterized protein</fullName>
    </submittedName>
</protein>
<proteinExistence type="predicted"/>
<evidence type="ECO:0000256" key="1">
    <source>
        <dbReference type="SAM" id="Phobius"/>
    </source>
</evidence>
<accession>A0A8S5P2Y7</accession>
<feature type="transmembrane region" description="Helical" evidence="1">
    <location>
        <begin position="37"/>
        <end position="65"/>
    </location>
</feature>
<keyword evidence="1" id="KW-1133">Transmembrane helix</keyword>
<reference evidence="2" key="1">
    <citation type="journal article" date="2021" name="Proc. Natl. Acad. Sci. U.S.A.">
        <title>A Catalog of Tens of Thousands of Viruses from Human Metagenomes Reveals Hidden Associations with Chronic Diseases.</title>
        <authorList>
            <person name="Tisza M.J."/>
            <person name="Buck C.B."/>
        </authorList>
    </citation>
    <scope>NUCLEOTIDE SEQUENCE</scope>
    <source>
        <strain evidence="2">CtJcm18</strain>
    </source>
</reference>
<organism evidence="2">
    <name type="scientific">Siphoviridae sp. ctJcm18</name>
    <dbReference type="NCBI Taxonomy" id="2825433"/>
    <lineage>
        <taxon>Viruses</taxon>
        <taxon>Duplodnaviria</taxon>
        <taxon>Heunggongvirae</taxon>
        <taxon>Uroviricota</taxon>
        <taxon>Caudoviricetes</taxon>
    </lineage>
</organism>
<sequence length="116" mass="13401">MNNNNNNNIRATFNYILVVATVVMCIIKYIGGYNIPVIIVFTPVIAITVVDLFTLIFIVLPVLIVKMGAEHKATKEWRNNFYSPSVCGKRIYWNPKTKEMEGVEPMPEYDKWKDEE</sequence>
<keyword evidence="1" id="KW-0812">Transmembrane</keyword>
<feature type="transmembrane region" description="Helical" evidence="1">
    <location>
        <begin position="12"/>
        <end position="31"/>
    </location>
</feature>
<keyword evidence="1" id="KW-0472">Membrane</keyword>
<name>A0A8S5P2Y7_9CAUD</name>
<dbReference type="EMBL" id="BK015323">
    <property type="protein sequence ID" value="DAE01346.1"/>
    <property type="molecule type" value="Genomic_DNA"/>
</dbReference>
<evidence type="ECO:0000313" key="2">
    <source>
        <dbReference type="EMBL" id="DAE01346.1"/>
    </source>
</evidence>